<keyword evidence="2" id="KW-1185">Reference proteome</keyword>
<gene>
    <name evidence="1" type="ORF">L2E82_06397</name>
</gene>
<evidence type="ECO:0000313" key="2">
    <source>
        <dbReference type="Proteomes" id="UP001055811"/>
    </source>
</evidence>
<evidence type="ECO:0000313" key="1">
    <source>
        <dbReference type="EMBL" id="KAI3792515.1"/>
    </source>
</evidence>
<organism evidence="1 2">
    <name type="scientific">Cichorium intybus</name>
    <name type="common">Chicory</name>
    <dbReference type="NCBI Taxonomy" id="13427"/>
    <lineage>
        <taxon>Eukaryota</taxon>
        <taxon>Viridiplantae</taxon>
        <taxon>Streptophyta</taxon>
        <taxon>Embryophyta</taxon>
        <taxon>Tracheophyta</taxon>
        <taxon>Spermatophyta</taxon>
        <taxon>Magnoliopsida</taxon>
        <taxon>eudicotyledons</taxon>
        <taxon>Gunneridae</taxon>
        <taxon>Pentapetalae</taxon>
        <taxon>asterids</taxon>
        <taxon>campanulids</taxon>
        <taxon>Asterales</taxon>
        <taxon>Asteraceae</taxon>
        <taxon>Cichorioideae</taxon>
        <taxon>Cichorieae</taxon>
        <taxon>Cichoriinae</taxon>
        <taxon>Cichorium</taxon>
    </lineage>
</organism>
<sequence length="67" mass="7473">MLSNMLLLQNQLDPTPSSSPTPPPSVPLLFLKRKQVSALCIYKLVDKILFFLHLIVSIRVVSSLLTP</sequence>
<comment type="caution">
    <text evidence="1">The sequence shown here is derived from an EMBL/GenBank/DDBJ whole genome shotgun (WGS) entry which is preliminary data.</text>
</comment>
<reference evidence="1 2" key="2">
    <citation type="journal article" date="2022" name="Mol. Ecol. Resour.">
        <title>The genomes of chicory, endive, great burdock and yacon provide insights into Asteraceae paleo-polyploidization history and plant inulin production.</title>
        <authorList>
            <person name="Fan W."/>
            <person name="Wang S."/>
            <person name="Wang H."/>
            <person name="Wang A."/>
            <person name="Jiang F."/>
            <person name="Liu H."/>
            <person name="Zhao H."/>
            <person name="Xu D."/>
            <person name="Zhang Y."/>
        </authorList>
    </citation>
    <scope>NUCLEOTIDE SEQUENCE [LARGE SCALE GENOMIC DNA]</scope>
    <source>
        <strain evidence="2">cv. Punajuju</strain>
        <tissue evidence="1">Leaves</tissue>
    </source>
</reference>
<name>A0ACB9HBF3_CICIN</name>
<proteinExistence type="predicted"/>
<reference evidence="2" key="1">
    <citation type="journal article" date="2022" name="Mol. Ecol. Resour.">
        <title>The genomes of chicory, endive, great burdock and yacon provide insights into Asteraceae palaeo-polyploidization history and plant inulin production.</title>
        <authorList>
            <person name="Fan W."/>
            <person name="Wang S."/>
            <person name="Wang H."/>
            <person name="Wang A."/>
            <person name="Jiang F."/>
            <person name="Liu H."/>
            <person name="Zhao H."/>
            <person name="Xu D."/>
            <person name="Zhang Y."/>
        </authorList>
    </citation>
    <scope>NUCLEOTIDE SEQUENCE [LARGE SCALE GENOMIC DNA]</scope>
    <source>
        <strain evidence="2">cv. Punajuju</strain>
    </source>
</reference>
<protein>
    <submittedName>
        <fullName evidence="1">Uncharacterized protein</fullName>
    </submittedName>
</protein>
<accession>A0ACB9HBF3</accession>
<dbReference type="EMBL" id="CM042009">
    <property type="protein sequence ID" value="KAI3792515.1"/>
    <property type="molecule type" value="Genomic_DNA"/>
</dbReference>
<dbReference type="Proteomes" id="UP001055811">
    <property type="component" value="Linkage Group LG01"/>
</dbReference>